<dbReference type="RefSeq" id="WP_015362110.1">
    <property type="nucleotide sequence ID" value="NZ_QKZR01000001.1"/>
</dbReference>
<evidence type="ECO:0000259" key="5">
    <source>
        <dbReference type="PROSITE" id="PS50060"/>
    </source>
</evidence>
<evidence type="ECO:0000259" key="4">
    <source>
        <dbReference type="PROSITE" id="PS01180"/>
    </source>
</evidence>
<feature type="signal peptide" evidence="3">
    <location>
        <begin position="1"/>
        <end position="21"/>
    </location>
</feature>
<feature type="domain" description="Fibronectin type-III" evidence="6">
    <location>
        <begin position="194"/>
        <end position="285"/>
    </location>
</feature>
<feature type="domain" description="CUB" evidence="4">
    <location>
        <begin position="931"/>
        <end position="1082"/>
    </location>
</feature>
<dbReference type="Pfam" id="PF00041">
    <property type="entry name" value="fn3"/>
    <property type="match status" value="2"/>
</dbReference>
<comment type="caution">
    <text evidence="7">The sequence shown here is derived from an EMBL/GenBank/DDBJ whole genome shotgun (WGS) entry which is preliminary data.</text>
</comment>
<dbReference type="InterPro" id="IPR003961">
    <property type="entry name" value="FN3_dom"/>
</dbReference>
<feature type="domain" description="Fibronectin type-III" evidence="6">
    <location>
        <begin position="859"/>
        <end position="951"/>
    </location>
</feature>
<sequence>MKIKLLLMFLITGAFLFQSNAQTLNQSANWADSNWSLSGTYTASGLLSDPTDTGTTFTFDDDAAGSTSFDDLQLTSPVIDLTAANTAGETWITISGDYTFRSLGEILIMEIYDADAMTWSTLQTFAGNSSNFDYQTCTGSTAYITPIINISGYTSTQLSGFQYRISYDDTDDWMYGFCFTSPTITSAAPPSCADPSSLTVSNLTSTTADLGWTELGTATAWDVEIVDVTGGGMATGTPTASGVANPYGATGLMSSNNYEFYVRANCGVDGTSDWVGPFAFTTAPDCGDTVTGLCYSQTSTIEVLASFSATSGDWAEIVFNSGGIESCCDELIVYDGLNGTGNIIYGALSGGTASSDISTLAAVVSTTGQISLAINSDGSVTCASSSTIDPISVTFNCVTPPSCLAPSSLTAINITAFTADLGWIENGTATAWNVEVVDVTAGGMVTGTATASGIMNPYTATGLTSDNDYEFYVQADCGVDGTSTWAGPFAFSTTVACPAPSALTATSITETTANLGWTENGTATTWDVEIVTSGSTPTGTPTSAGVTGNPYGATMLTADTAYQFYVRADCGGMNGASTWSGPFSFRTACVAFTAPYTEDFENAGVIPNCWRNGGDDDWLFNLSGPNNVGDGGTLSGTTASGNYYAVLDDSDPTATDGQLNSPFVDVSGLTAPALSFYLISDNTNDTRTPKVNATLTVSVWDGAAWNVVGVYNSDTVGWELRTIDLSTLTFTGAAQARFSVADSGSFYDDIAIDDVSFDELPSCFAPSILTATNITAFTADLGWTENGTATAWNVEVVDVTAGGMVTGTATASGVMNPYTATGLTPENNYEFYVQADCGMDGTSDWVGPFAFTTAIACPAPTALSVSNETLTSAELAWTAGASETLWNIELVDVTSGGMVTGTATATGVMNPYTQTGLVSGNDYQFYVQADCGGMNGVSTWSGPFSFSTLVNYCAGDSFSDPGGTTGNYSDDENETYTICPDNPGDKVVINFSEFDFENNGSNCYDGLTIYDGDVATGTIIPSPGGTTDVWCWDRTGFGAPGGSGDLLGVSIAATSASGCITIVLTSDGSQQRAGFIATASCESTVYLWDGTAWTNAPEGSITVNDNLYVNSGGAAALTAGVSAKNIYVDAGASLDASNGDLTTGGNFVNYGTVSGTNAVVLNGASADVSGIGSVENLTVGAAGVVTVSGSQSVTGTLDVLSGGLLDAAGNVTMVSNAMGTARVDQMDAGAIIGDVNVQRYIPAGNRAFRFIGSTVTGPTVFDSWQEAGSNDAGFGTHISGTVGTTGTVNATSGHDETISGAESMFSWNEGSQAWAAITNTRTEILNAGSFYRILVRGDRTIDLSNDASVPTATTLRATGALQQTGYSVTPGVASGAFYTFANPYQSKVTMATSATGTFVDMYYWDPTLGMFGNYVAIDIATGINTGGVATNVLDPGQAVFFRDNSGTSNVTVAQSNKVMGNANAAVFNANNSQQSLRLKLYQTSRYNTNLSESDGLYLNFDTSHSLNIDGNDAVKLNGSNANIAIEKSTGDLLTVERRPLPTTNETINLNISNYLTDNYTMVATLDVLPGLTAYLKDNFTGNLTQLVQNSITPISFTVDSNNTASIDASRFEIVFEVIVLSNDDIAFGNDIKVYPNPVDGDVLNISLGTSIQGDVEVTLVNTLGQQVISKVYDGIANELITMNNLSQLEKGLYIAIISNGEKTVAKKIILN</sequence>
<evidence type="ECO:0000256" key="1">
    <source>
        <dbReference type="ARBA" id="ARBA00022729"/>
    </source>
</evidence>
<feature type="domain" description="Fibronectin type-III" evidence="6">
    <location>
        <begin position="765"/>
        <end position="856"/>
    </location>
</feature>
<feature type="domain" description="Fibronectin type-III" evidence="6">
    <location>
        <begin position="405"/>
        <end position="496"/>
    </location>
</feature>
<dbReference type="Gene3D" id="2.60.40.10">
    <property type="entry name" value="Immunoglobulins"/>
    <property type="match status" value="5"/>
</dbReference>
<dbReference type="InterPro" id="IPR036116">
    <property type="entry name" value="FN3_sf"/>
</dbReference>
<dbReference type="InterPro" id="IPR013783">
    <property type="entry name" value="Ig-like_fold"/>
</dbReference>
<feature type="domain" description="MAM" evidence="5">
    <location>
        <begin position="596"/>
        <end position="765"/>
    </location>
</feature>
<dbReference type="InterPro" id="IPR000998">
    <property type="entry name" value="MAM_dom"/>
</dbReference>
<dbReference type="Proteomes" id="UP000248584">
    <property type="component" value="Unassembled WGS sequence"/>
</dbReference>
<dbReference type="InterPro" id="IPR035914">
    <property type="entry name" value="Sperma_CUB_dom_sf"/>
</dbReference>
<accession>A0ABX5Q336</accession>
<evidence type="ECO:0000313" key="8">
    <source>
        <dbReference type="Proteomes" id="UP000248584"/>
    </source>
</evidence>
<dbReference type="CDD" id="cd00041">
    <property type="entry name" value="CUB"/>
    <property type="match status" value="1"/>
</dbReference>
<dbReference type="InterPro" id="IPR026444">
    <property type="entry name" value="Secre_tail"/>
</dbReference>
<evidence type="ECO:0000313" key="7">
    <source>
        <dbReference type="EMBL" id="PZX44261.1"/>
    </source>
</evidence>
<feature type="domain" description="Fibronectin type-III" evidence="6">
    <location>
        <begin position="499"/>
        <end position="590"/>
    </location>
</feature>
<dbReference type="NCBIfam" id="TIGR04183">
    <property type="entry name" value="Por_Secre_tail"/>
    <property type="match status" value="1"/>
</dbReference>
<reference evidence="7 8" key="1">
    <citation type="submission" date="2018-06" db="EMBL/GenBank/DDBJ databases">
        <title>Genomic Encyclopedia of Archaeal and Bacterial Type Strains, Phase II (KMG-II): from individual species to whole genera.</title>
        <authorList>
            <person name="Goeker M."/>
        </authorList>
    </citation>
    <scope>NUCLEOTIDE SEQUENCE [LARGE SCALE GENOMIC DNA]</scope>
    <source>
        <strain evidence="7 8">DSM 17205</strain>
    </source>
</reference>
<dbReference type="SUPFAM" id="SSF49265">
    <property type="entry name" value="Fibronectin type III"/>
    <property type="match status" value="3"/>
</dbReference>
<gene>
    <name evidence="7" type="ORF">LX97_01272</name>
</gene>
<dbReference type="Gene3D" id="2.60.120.290">
    <property type="entry name" value="Spermadhesin, CUB domain"/>
    <property type="match status" value="1"/>
</dbReference>
<evidence type="ECO:0000259" key="6">
    <source>
        <dbReference type="PROSITE" id="PS50853"/>
    </source>
</evidence>
<dbReference type="SMART" id="SM00060">
    <property type="entry name" value="FN3"/>
    <property type="match status" value="5"/>
</dbReference>
<evidence type="ECO:0000256" key="3">
    <source>
        <dbReference type="SAM" id="SignalP"/>
    </source>
</evidence>
<keyword evidence="1 3" id="KW-0732">Signal</keyword>
<keyword evidence="2" id="KW-1015">Disulfide bond</keyword>
<dbReference type="PROSITE" id="PS50060">
    <property type="entry name" value="MAM_2"/>
    <property type="match status" value="1"/>
</dbReference>
<feature type="chain" id="PRO_5046090759" evidence="3">
    <location>
        <begin position="22"/>
        <end position="1711"/>
    </location>
</feature>
<dbReference type="Gene3D" id="2.60.120.200">
    <property type="match status" value="1"/>
</dbReference>
<dbReference type="EMBL" id="QKZR01000001">
    <property type="protein sequence ID" value="PZX44261.1"/>
    <property type="molecule type" value="Genomic_DNA"/>
</dbReference>
<protein>
    <submittedName>
        <fullName evidence="7">Secreted protein (Por secretion system target)</fullName>
    </submittedName>
</protein>
<dbReference type="InterPro" id="IPR013320">
    <property type="entry name" value="ConA-like_dom_sf"/>
</dbReference>
<dbReference type="Pfam" id="PF18962">
    <property type="entry name" value="Por_Secre_tail"/>
    <property type="match status" value="1"/>
</dbReference>
<evidence type="ECO:0000256" key="2">
    <source>
        <dbReference type="ARBA" id="ARBA00023157"/>
    </source>
</evidence>
<dbReference type="CDD" id="cd00063">
    <property type="entry name" value="FN3"/>
    <property type="match status" value="4"/>
</dbReference>
<dbReference type="PROSITE" id="PS01180">
    <property type="entry name" value="CUB"/>
    <property type="match status" value="1"/>
</dbReference>
<dbReference type="SUPFAM" id="SSF49899">
    <property type="entry name" value="Concanavalin A-like lectins/glucanases"/>
    <property type="match status" value="1"/>
</dbReference>
<dbReference type="PROSITE" id="PS50853">
    <property type="entry name" value="FN3"/>
    <property type="match status" value="5"/>
</dbReference>
<keyword evidence="8" id="KW-1185">Reference proteome</keyword>
<dbReference type="SUPFAM" id="SSF49854">
    <property type="entry name" value="Spermadhesin, CUB domain"/>
    <property type="match status" value="1"/>
</dbReference>
<organism evidence="7 8">
    <name type="scientific">Nonlabens dokdonensis</name>
    <dbReference type="NCBI Taxonomy" id="328515"/>
    <lineage>
        <taxon>Bacteria</taxon>
        <taxon>Pseudomonadati</taxon>
        <taxon>Bacteroidota</taxon>
        <taxon>Flavobacteriia</taxon>
        <taxon>Flavobacteriales</taxon>
        <taxon>Flavobacteriaceae</taxon>
        <taxon>Nonlabens</taxon>
    </lineage>
</organism>
<dbReference type="InterPro" id="IPR000859">
    <property type="entry name" value="CUB_dom"/>
</dbReference>
<proteinExistence type="predicted"/>
<name>A0ABX5Q336_9FLAO</name>